<dbReference type="GO" id="GO:0005525">
    <property type="term" value="F:GTP binding"/>
    <property type="evidence" value="ECO:0007669"/>
    <property type="project" value="UniProtKB-KW"/>
</dbReference>
<comment type="pathway">
    <text evidence="2 4">Cofactor biosynthesis; 7,8-dihydroneopterin triphosphate biosynthesis; 7,8-dihydroneopterin triphosphate from GTP: step 1/1.</text>
</comment>
<dbReference type="InterPro" id="IPR018234">
    <property type="entry name" value="GTP_CycHdrlase_I_CS"/>
</dbReference>
<protein>
    <recommendedName>
        <fullName evidence="4">GTP cyclohydrolase 1</fullName>
        <ecNumber evidence="4">3.5.4.16</ecNumber>
    </recommendedName>
    <alternativeName>
        <fullName evidence="4">GTP cyclohydrolase I</fullName>
        <shortName evidence="4">GTP-CH-I</shortName>
    </alternativeName>
</protein>
<reference evidence="6 7" key="1">
    <citation type="journal article" date="2018" name="Syst. Appl. Microbiol.">
        <title>A new symbiotic nanoarchaeote (Candidatus Nanoclepta minutus) and its host (Zestosphaera tikiterensis gen. nov., sp. nov.) from a New Zealand hot spring.</title>
        <authorList>
            <person name="St John E."/>
            <person name="Liu Y."/>
            <person name="Podar M."/>
            <person name="Stott M.B."/>
            <person name="Meneghin J."/>
            <person name="Chen Z."/>
            <person name="Lagutin K."/>
            <person name="Mitchell K."/>
            <person name="Reysenbach A.L."/>
        </authorList>
    </citation>
    <scope>NUCLEOTIDE SEQUENCE [LARGE SCALE GENOMIC DNA]</scope>
    <source>
        <strain evidence="6">NZ3</strain>
    </source>
</reference>
<accession>A0A2R7Y2Q0</accession>
<dbReference type="InterPro" id="IPR043133">
    <property type="entry name" value="GTP-CH-I_C/QueF"/>
</dbReference>
<dbReference type="AlphaFoldDB" id="A0A2R7Y2Q0"/>
<dbReference type="GO" id="GO:0006730">
    <property type="term" value="P:one-carbon metabolic process"/>
    <property type="evidence" value="ECO:0007669"/>
    <property type="project" value="UniProtKB-UniRule"/>
</dbReference>
<dbReference type="HAMAP" id="MF_00223">
    <property type="entry name" value="FolE"/>
    <property type="match status" value="1"/>
</dbReference>
<dbReference type="EC" id="3.5.4.16" evidence="4"/>
<evidence type="ECO:0000256" key="2">
    <source>
        <dbReference type="ARBA" id="ARBA00005080"/>
    </source>
</evidence>
<gene>
    <name evidence="4" type="primary">folE</name>
    <name evidence="6" type="ORF">B7O98_08235</name>
</gene>
<dbReference type="Gene3D" id="1.10.286.10">
    <property type="match status" value="1"/>
</dbReference>
<comment type="catalytic activity">
    <reaction evidence="1 4">
        <text>GTP + H2O = 7,8-dihydroneopterin 3'-triphosphate + formate + H(+)</text>
        <dbReference type="Rhea" id="RHEA:17473"/>
        <dbReference type="ChEBI" id="CHEBI:15377"/>
        <dbReference type="ChEBI" id="CHEBI:15378"/>
        <dbReference type="ChEBI" id="CHEBI:15740"/>
        <dbReference type="ChEBI" id="CHEBI:37565"/>
        <dbReference type="ChEBI" id="CHEBI:58462"/>
        <dbReference type="EC" id="3.5.4.16"/>
    </reaction>
</comment>
<dbReference type="Gene3D" id="3.30.1130.10">
    <property type="match status" value="1"/>
</dbReference>
<keyword evidence="4" id="KW-0554">One-carbon metabolism</keyword>
<organism evidence="6 7">
    <name type="scientific">Zestosphaera tikiterensis</name>
    <dbReference type="NCBI Taxonomy" id="1973259"/>
    <lineage>
        <taxon>Archaea</taxon>
        <taxon>Thermoproteota</taxon>
        <taxon>Thermoprotei</taxon>
        <taxon>Desulfurococcales</taxon>
        <taxon>Desulfurococcaceae</taxon>
        <taxon>Zestosphaera</taxon>
    </lineage>
</organism>
<sequence length="207" mass="23953">MRRFAELKELVKKFLELIGEDPERPELRETPERVARMWLEELTVGYSLNPDEQVKTFSVNHVGYGRFGSFVVVSNVPVRSICEHHLLPFYGYAHIAYIPSNEVLGLSKFVRVVNVFSRRLQLQERLTEEIADFLESRLKPKGLALMVEALHTCALVRGVEEPLTMSTVTFRGVLAEDTSLRREALELLNVRKVDLTNYVRYSQHSYR</sequence>
<dbReference type="InterPro" id="IPR020602">
    <property type="entry name" value="GTP_CycHdrlase_I_dom"/>
</dbReference>
<feature type="binding site" evidence="4">
    <location>
        <position position="82"/>
    </location>
    <ligand>
        <name>Zn(2+)</name>
        <dbReference type="ChEBI" id="CHEBI:29105"/>
    </ligand>
</feature>
<keyword evidence="3 4" id="KW-0378">Hydrolase</keyword>
<dbReference type="EMBL" id="NBVN01000006">
    <property type="protein sequence ID" value="PUA31778.1"/>
    <property type="molecule type" value="Genomic_DNA"/>
</dbReference>
<dbReference type="SUPFAM" id="SSF55620">
    <property type="entry name" value="Tetrahydrobiopterin biosynthesis enzymes-like"/>
    <property type="match status" value="1"/>
</dbReference>
<dbReference type="PANTHER" id="PTHR11109">
    <property type="entry name" value="GTP CYCLOHYDROLASE I"/>
    <property type="match status" value="1"/>
</dbReference>
<keyword evidence="4" id="KW-0342">GTP-binding</keyword>
<dbReference type="Pfam" id="PF01227">
    <property type="entry name" value="GTP_cyclohydroI"/>
    <property type="match status" value="1"/>
</dbReference>
<dbReference type="NCBIfam" id="NF006826">
    <property type="entry name" value="PRK09347.1-3"/>
    <property type="match status" value="1"/>
</dbReference>
<keyword evidence="4" id="KW-0862">Zinc</keyword>
<dbReference type="InterPro" id="IPR001474">
    <property type="entry name" value="GTP_CycHdrlase_I"/>
</dbReference>
<dbReference type="FunFam" id="3.30.1130.10:FF:000001">
    <property type="entry name" value="GTP cyclohydrolase 1"/>
    <property type="match status" value="1"/>
</dbReference>
<dbReference type="PROSITE" id="PS00860">
    <property type="entry name" value="GTP_CYCLOHYDROL_1_2"/>
    <property type="match status" value="1"/>
</dbReference>
<name>A0A2R7Y2Q0_9CREN</name>
<proteinExistence type="inferred from homology"/>
<evidence type="ECO:0000313" key="6">
    <source>
        <dbReference type="EMBL" id="PUA31778.1"/>
    </source>
</evidence>
<feature type="binding site" evidence="4">
    <location>
        <position position="153"/>
    </location>
    <ligand>
        <name>Zn(2+)</name>
        <dbReference type="ChEBI" id="CHEBI:29105"/>
    </ligand>
</feature>
<evidence type="ECO:0000259" key="5">
    <source>
        <dbReference type="Pfam" id="PF01227"/>
    </source>
</evidence>
<evidence type="ECO:0000256" key="4">
    <source>
        <dbReference type="HAMAP-Rule" id="MF_00223"/>
    </source>
</evidence>
<evidence type="ECO:0000256" key="1">
    <source>
        <dbReference type="ARBA" id="ARBA00001052"/>
    </source>
</evidence>
<keyword evidence="4" id="KW-0547">Nucleotide-binding</keyword>
<dbReference type="UniPathway" id="UPA00848">
    <property type="reaction ID" value="UER00151"/>
</dbReference>
<dbReference type="GO" id="GO:0005737">
    <property type="term" value="C:cytoplasm"/>
    <property type="evidence" value="ECO:0007669"/>
    <property type="project" value="TreeGrafter"/>
</dbReference>
<comment type="caution">
    <text evidence="6">The sequence shown here is derived from an EMBL/GenBank/DDBJ whole genome shotgun (WGS) entry which is preliminary data.</text>
</comment>
<feature type="binding site" evidence="4">
    <location>
        <position position="85"/>
    </location>
    <ligand>
        <name>Zn(2+)</name>
        <dbReference type="ChEBI" id="CHEBI:29105"/>
    </ligand>
</feature>
<dbReference type="InterPro" id="IPR043134">
    <property type="entry name" value="GTP-CH-I_N"/>
</dbReference>
<dbReference type="GO" id="GO:0003934">
    <property type="term" value="F:GTP cyclohydrolase I activity"/>
    <property type="evidence" value="ECO:0007669"/>
    <property type="project" value="UniProtKB-UniRule"/>
</dbReference>
<keyword evidence="4" id="KW-0479">Metal-binding</keyword>
<dbReference type="Proteomes" id="UP000244093">
    <property type="component" value="Unassembled WGS sequence"/>
</dbReference>
<comment type="similarity">
    <text evidence="4">Belongs to the GTP cyclohydrolase I family.</text>
</comment>
<dbReference type="NCBIfam" id="NF006825">
    <property type="entry name" value="PRK09347.1-2"/>
    <property type="match status" value="1"/>
</dbReference>
<comment type="subunit">
    <text evidence="4">Homopolymer.</text>
</comment>
<dbReference type="PANTHER" id="PTHR11109:SF7">
    <property type="entry name" value="GTP CYCLOHYDROLASE 1"/>
    <property type="match status" value="1"/>
</dbReference>
<dbReference type="GO" id="GO:0046654">
    <property type="term" value="P:tetrahydrofolate biosynthetic process"/>
    <property type="evidence" value="ECO:0007669"/>
    <property type="project" value="UniProtKB-UniRule"/>
</dbReference>
<dbReference type="GO" id="GO:0006729">
    <property type="term" value="P:tetrahydrobiopterin biosynthetic process"/>
    <property type="evidence" value="ECO:0007669"/>
    <property type="project" value="TreeGrafter"/>
</dbReference>
<feature type="domain" description="GTP cyclohydrolase I" evidence="5">
    <location>
        <begin position="8"/>
        <end position="188"/>
    </location>
</feature>
<evidence type="ECO:0000256" key="3">
    <source>
        <dbReference type="ARBA" id="ARBA00022801"/>
    </source>
</evidence>
<evidence type="ECO:0000313" key="7">
    <source>
        <dbReference type="Proteomes" id="UP000244093"/>
    </source>
</evidence>
<dbReference type="GO" id="GO:0008270">
    <property type="term" value="F:zinc ion binding"/>
    <property type="evidence" value="ECO:0007669"/>
    <property type="project" value="UniProtKB-UniRule"/>
</dbReference>